<evidence type="ECO:0000313" key="7">
    <source>
        <dbReference type="EMBL" id="EHM51016.1"/>
    </source>
</evidence>
<evidence type="ECO:0000256" key="5">
    <source>
        <dbReference type="ARBA" id="ARBA00023136"/>
    </source>
</evidence>
<feature type="transmembrane region" description="Helical" evidence="6">
    <location>
        <begin position="247"/>
        <end position="265"/>
    </location>
</feature>
<sequence length="545" mass="58371">MIATFSDRPLPMTNPRFFRSAAIYTDRRAISLFFLGFAAGLPFLLIFSSLSIWLNEAGVERGTVTRFSWAALAYSCKFIWSPLVDTLPLPLLTRRLGRRRAWLAAAQCVVIAAICLMALINPADGEALSLMALAAVLLGFSAATQDIVIDAYRIEAAAGDSAMQAAMAATYTAGYRCGMIVSGAGALLLATWFGSTMQHYDYAAWRATYFCMAAVMGIGLATTLILREPPTSGGVNTLRPVADNLRLLALFAVAVVVLIAVYRLLSGLPAASSVLGGFLRESLRLTGGLAAAALVGMVCVRAGLVSRELAWQTWLEPVADFFRRYGRVAVLLLALIGLYRSTDIVSGAISNVFYQDLGYSKTEIASAVKVFGVVMTLVGGFLGGMLAQRYALMRMMMLGALLTVGTNLLFILLAWYGDKSLLATAQGLPVLPPLEGVIHAVQAGVATAFRSHNWLLYGVVGFDNLAAGLASSVFVAFLSSLTSIRFTAVQYAIFSSLMTLLPKTLGGYSGSIVTAVGYPAFFMITSLIGVPVLLLVYWAERRLRP</sequence>
<feature type="transmembrane region" description="Helical" evidence="6">
    <location>
        <begin position="207"/>
        <end position="226"/>
    </location>
</feature>
<evidence type="ECO:0008006" key="9">
    <source>
        <dbReference type="Google" id="ProtNLM"/>
    </source>
</evidence>
<dbReference type="InterPro" id="IPR011701">
    <property type="entry name" value="MFS"/>
</dbReference>
<feature type="transmembrane region" description="Helical" evidence="6">
    <location>
        <begin position="516"/>
        <end position="539"/>
    </location>
</feature>
<keyword evidence="5 6" id="KW-0472">Membrane</keyword>
<feature type="transmembrane region" description="Helical" evidence="6">
    <location>
        <begin position="66"/>
        <end position="89"/>
    </location>
</feature>
<comment type="subcellular location">
    <subcellularLocation>
        <location evidence="1">Membrane</location>
        <topology evidence="1">Multi-pass membrane protein</topology>
    </subcellularLocation>
</comment>
<evidence type="ECO:0000313" key="8">
    <source>
        <dbReference type="Proteomes" id="UP000004750"/>
    </source>
</evidence>
<protein>
    <recommendedName>
        <fullName evidence="9">Transporter, major facilitator family protein</fullName>
    </recommendedName>
</protein>
<accession>G9ZIU1</accession>
<keyword evidence="2" id="KW-0813">Transport</keyword>
<dbReference type="InterPro" id="IPR036259">
    <property type="entry name" value="MFS_trans_sf"/>
</dbReference>
<dbReference type="AlphaFoldDB" id="G9ZIU1"/>
<dbReference type="PANTHER" id="PTHR12778">
    <property type="entry name" value="SOLUTE CARRIER FAMILY 33 ACETYL-COA TRANSPORTER -RELATED"/>
    <property type="match status" value="1"/>
</dbReference>
<dbReference type="PANTHER" id="PTHR12778:SF10">
    <property type="entry name" value="MAJOR FACILITATOR SUPERFAMILY DOMAIN-CONTAINING PROTEIN 3"/>
    <property type="match status" value="1"/>
</dbReference>
<evidence type="ECO:0000256" key="3">
    <source>
        <dbReference type="ARBA" id="ARBA00022692"/>
    </source>
</evidence>
<feature type="transmembrane region" description="Helical" evidence="6">
    <location>
        <begin position="127"/>
        <end position="152"/>
    </location>
</feature>
<dbReference type="HOGENOM" id="CLU_029352_1_1_6"/>
<keyword evidence="3 6" id="KW-0812">Transmembrane</keyword>
<dbReference type="InterPro" id="IPR004752">
    <property type="entry name" value="AmpG_permease/AT-1"/>
</dbReference>
<dbReference type="Gene3D" id="1.20.1250.20">
    <property type="entry name" value="MFS general substrate transporter like domains"/>
    <property type="match status" value="2"/>
</dbReference>
<feature type="transmembrane region" description="Helical" evidence="6">
    <location>
        <begin position="325"/>
        <end position="342"/>
    </location>
</feature>
<dbReference type="NCBIfam" id="TIGR00901">
    <property type="entry name" value="2A0125"/>
    <property type="match status" value="1"/>
</dbReference>
<dbReference type="GO" id="GO:0016020">
    <property type="term" value="C:membrane"/>
    <property type="evidence" value="ECO:0007669"/>
    <property type="project" value="UniProtKB-SubCell"/>
</dbReference>
<dbReference type="Proteomes" id="UP000004750">
    <property type="component" value="Unassembled WGS sequence"/>
</dbReference>
<evidence type="ECO:0000256" key="2">
    <source>
        <dbReference type="ARBA" id="ARBA00022448"/>
    </source>
</evidence>
<feature type="transmembrane region" description="Helical" evidence="6">
    <location>
        <begin position="173"/>
        <end position="195"/>
    </location>
</feature>
<dbReference type="Pfam" id="PF07690">
    <property type="entry name" value="MFS_1"/>
    <property type="match status" value="1"/>
</dbReference>
<feature type="transmembrane region" description="Helical" evidence="6">
    <location>
        <begin position="101"/>
        <end position="121"/>
    </location>
</feature>
<dbReference type="SUPFAM" id="SSF103473">
    <property type="entry name" value="MFS general substrate transporter"/>
    <property type="match status" value="1"/>
</dbReference>
<feature type="transmembrane region" description="Helical" evidence="6">
    <location>
        <begin position="491"/>
        <end position="510"/>
    </location>
</feature>
<evidence type="ECO:0000256" key="4">
    <source>
        <dbReference type="ARBA" id="ARBA00022989"/>
    </source>
</evidence>
<dbReference type="PATRIC" id="fig|797473.3.peg.2211"/>
<feature type="transmembrane region" description="Helical" evidence="6">
    <location>
        <begin position="454"/>
        <end position="479"/>
    </location>
</feature>
<reference evidence="7 8" key="1">
    <citation type="submission" date="2011-08" db="EMBL/GenBank/DDBJ databases">
        <authorList>
            <person name="Weinstock G."/>
            <person name="Sodergren E."/>
            <person name="Clifton S."/>
            <person name="Fulton L."/>
            <person name="Fulton B."/>
            <person name="Courtney L."/>
            <person name="Fronick C."/>
            <person name="Harrison M."/>
            <person name="Strong C."/>
            <person name="Farmer C."/>
            <person name="Delahaunty K."/>
            <person name="Markovic C."/>
            <person name="Hall O."/>
            <person name="Minx P."/>
            <person name="Tomlinson C."/>
            <person name="Mitreva M."/>
            <person name="Hou S."/>
            <person name="Chen J."/>
            <person name="Wollam A."/>
            <person name="Pepin K.H."/>
            <person name="Johnson M."/>
            <person name="Bhonagiri V."/>
            <person name="Zhang X."/>
            <person name="Suruliraj S."/>
            <person name="Warren W."/>
            <person name="Chinwalla A."/>
            <person name="Mardis E.R."/>
            <person name="Wilson R.K."/>
        </authorList>
    </citation>
    <scope>NUCLEOTIDE SEQUENCE [LARGE SCALE GENOMIC DNA]</scope>
    <source>
        <strain evidence="7 8">F0432</strain>
    </source>
</reference>
<dbReference type="EMBL" id="AGCM01000166">
    <property type="protein sequence ID" value="EHM51016.1"/>
    <property type="molecule type" value="Genomic_DNA"/>
</dbReference>
<name>G9ZIU1_9GAMM</name>
<evidence type="ECO:0000256" key="6">
    <source>
        <dbReference type="SAM" id="Phobius"/>
    </source>
</evidence>
<keyword evidence="4 6" id="KW-1133">Transmembrane helix</keyword>
<gene>
    <name evidence="7" type="ORF">HMPREF9080_02704</name>
</gene>
<organism evidence="7 8">
    <name type="scientific">Cardiobacterium valvarum F0432</name>
    <dbReference type="NCBI Taxonomy" id="797473"/>
    <lineage>
        <taxon>Bacteria</taxon>
        <taxon>Pseudomonadati</taxon>
        <taxon>Pseudomonadota</taxon>
        <taxon>Gammaproteobacteria</taxon>
        <taxon>Cardiobacteriales</taxon>
        <taxon>Cardiobacteriaceae</taxon>
        <taxon>Cardiobacterium</taxon>
    </lineage>
</organism>
<feature type="transmembrane region" description="Helical" evidence="6">
    <location>
        <begin position="285"/>
        <end position="304"/>
    </location>
</feature>
<feature type="transmembrane region" description="Helical" evidence="6">
    <location>
        <begin position="395"/>
        <end position="416"/>
    </location>
</feature>
<feature type="transmembrane region" description="Helical" evidence="6">
    <location>
        <begin position="29"/>
        <end position="54"/>
    </location>
</feature>
<feature type="transmembrane region" description="Helical" evidence="6">
    <location>
        <begin position="362"/>
        <end position="383"/>
    </location>
</feature>
<dbReference type="STRING" id="797473.HMPREF9080_02704"/>
<dbReference type="GO" id="GO:0022857">
    <property type="term" value="F:transmembrane transporter activity"/>
    <property type="evidence" value="ECO:0007669"/>
    <property type="project" value="InterPro"/>
</dbReference>
<evidence type="ECO:0000256" key="1">
    <source>
        <dbReference type="ARBA" id="ARBA00004141"/>
    </source>
</evidence>
<comment type="caution">
    <text evidence="7">The sequence shown here is derived from an EMBL/GenBank/DDBJ whole genome shotgun (WGS) entry which is preliminary data.</text>
</comment>
<proteinExistence type="predicted"/>